<gene>
    <name evidence="1" type="ORF">L2E82_13602</name>
</gene>
<organism evidence="1 2">
    <name type="scientific">Cichorium intybus</name>
    <name type="common">Chicory</name>
    <dbReference type="NCBI Taxonomy" id="13427"/>
    <lineage>
        <taxon>Eukaryota</taxon>
        <taxon>Viridiplantae</taxon>
        <taxon>Streptophyta</taxon>
        <taxon>Embryophyta</taxon>
        <taxon>Tracheophyta</taxon>
        <taxon>Spermatophyta</taxon>
        <taxon>Magnoliopsida</taxon>
        <taxon>eudicotyledons</taxon>
        <taxon>Gunneridae</taxon>
        <taxon>Pentapetalae</taxon>
        <taxon>asterids</taxon>
        <taxon>campanulids</taxon>
        <taxon>Asterales</taxon>
        <taxon>Asteraceae</taxon>
        <taxon>Cichorioideae</taxon>
        <taxon>Cichorieae</taxon>
        <taxon>Cichoriinae</taxon>
        <taxon>Cichorium</taxon>
    </lineage>
</organism>
<evidence type="ECO:0000313" key="2">
    <source>
        <dbReference type="Proteomes" id="UP001055811"/>
    </source>
</evidence>
<proteinExistence type="predicted"/>
<dbReference type="EMBL" id="CM042011">
    <property type="protein sequence ID" value="KAI3763621.1"/>
    <property type="molecule type" value="Genomic_DNA"/>
</dbReference>
<dbReference type="Proteomes" id="UP001055811">
    <property type="component" value="Linkage Group LG03"/>
</dbReference>
<keyword evidence="2" id="KW-1185">Reference proteome</keyword>
<name>A0ACB9EY20_CICIN</name>
<sequence length="137" mass="15944">MFIDNIPITFLESDNTTTRATLVLILNVYFLFKVFTAYFPSDYCGFSKIINKREEERDQRGSRSNASHTCREHHTHRNLEIHHAQESAPLQKNQNSLNHRRFSLRSNQEIERDGRIPSPITALSSPIRPEGHILLRS</sequence>
<comment type="caution">
    <text evidence="1">The sequence shown here is derived from an EMBL/GenBank/DDBJ whole genome shotgun (WGS) entry which is preliminary data.</text>
</comment>
<reference evidence="2" key="1">
    <citation type="journal article" date="2022" name="Mol. Ecol. Resour.">
        <title>The genomes of chicory, endive, great burdock and yacon provide insights into Asteraceae palaeo-polyploidization history and plant inulin production.</title>
        <authorList>
            <person name="Fan W."/>
            <person name="Wang S."/>
            <person name="Wang H."/>
            <person name="Wang A."/>
            <person name="Jiang F."/>
            <person name="Liu H."/>
            <person name="Zhao H."/>
            <person name="Xu D."/>
            <person name="Zhang Y."/>
        </authorList>
    </citation>
    <scope>NUCLEOTIDE SEQUENCE [LARGE SCALE GENOMIC DNA]</scope>
    <source>
        <strain evidence="2">cv. Punajuju</strain>
    </source>
</reference>
<reference evidence="1 2" key="2">
    <citation type="journal article" date="2022" name="Mol. Ecol. Resour.">
        <title>The genomes of chicory, endive, great burdock and yacon provide insights into Asteraceae paleo-polyploidization history and plant inulin production.</title>
        <authorList>
            <person name="Fan W."/>
            <person name="Wang S."/>
            <person name="Wang H."/>
            <person name="Wang A."/>
            <person name="Jiang F."/>
            <person name="Liu H."/>
            <person name="Zhao H."/>
            <person name="Xu D."/>
            <person name="Zhang Y."/>
        </authorList>
    </citation>
    <scope>NUCLEOTIDE SEQUENCE [LARGE SCALE GENOMIC DNA]</scope>
    <source>
        <strain evidence="2">cv. Punajuju</strain>
        <tissue evidence="1">Leaves</tissue>
    </source>
</reference>
<evidence type="ECO:0000313" key="1">
    <source>
        <dbReference type="EMBL" id="KAI3763621.1"/>
    </source>
</evidence>
<protein>
    <submittedName>
        <fullName evidence="1">Uncharacterized protein</fullName>
    </submittedName>
</protein>
<accession>A0ACB9EY20</accession>